<keyword evidence="3" id="KW-0805">Transcription regulation</keyword>
<dbReference type="InterPro" id="IPR036388">
    <property type="entry name" value="WH-like_DNA-bd_sf"/>
</dbReference>
<dbReference type="CDD" id="cd00156">
    <property type="entry name" value="REC"/>
    <property type="match status" value="1"/>
</dbReference>
<dbReference type="SMART" id="SM00448">
    <property type="entry name" value="REC"/>
    <property type="match status" value="1"/>
</dbReference>
<accession>A0A5C8PT19</accession>
<evidence type="ECO:0000256" key="7">
    <source>
        <dbReference type="PROSITE-ProRule" id="PRU01091"/>
    </source>
</evidence>
<dbReference type="PANTHER" id="PTHR48111">
    <property type="entry name" value="REGULATOR OF RPOS"/>
    <property type="match status" value="1"/>
</dbReference>
<dbReference type="PANTHER" id="PTHR48111:SF21">
    <property type="entry name" value="DNA-BINDING DUAL MASTER TRANSCRIPTIONAL REGULATOR RPAA"/>
    <property type="match status" value="1"/>
</dbReference>
<feature type="domain" description="OmpR/PhoB-type" evidence="9">
    <location>
        <begin position="176"/>
        <end position="281"/>
    </location>
</feature>
<dbReference type="Pfam" id="PF00072">
    <property type="entry name" value="Response_reg"/>
    <property type="match status" value="1"/>
</dbReference>
<organism evidence="10 11">
    <name type="scientific">Vineibacter terrae</name>
    <dbReference type="NCBI Taxonomy" id="2586908"/>
    <lineage>
        <taxon>Bacteria</taxon>
        <taxon>Pseudomonadati</taxon>
        <taxon>Pseudomonadota</taxon>
        <taxon>Alphaproteobacteria</taxon>
        <taxon>Hyphomicrobiales</taxon>
        <taxon>Vineibacter</taxon>
    </lineage>
</organism>
<evidence type="ECO:0000259" key="8">
    <source>
        <dbReference type="PROSITE" id="PS50110"/>
    </source>
</evidence>
<reference evidence="10 11" key="1">
    <citation type="submission" date="2019-06" db="EMBL/GenBank/DDBJ databases">
        <title>New taxonomy in bacterial strain CC-CFT640, isolated from vineyard.</title>
        <authorList>
            <person name="Lin S.-Y."/>
            <person name="Tsai C.-F."/>
            <person name="Young C.-C."/>
        </authorList>
    </citation>
    <scope>NUCLEOTIDE SEQUENCE [LARGE SCALE GENOMIC DNA]</scope>
    <source>
        <strain evidence="10 11">CC-CFT640</strain>
    </source>
</reference>
<sequence length="309" mass="34200">MCVCQRASSVNVPVPSGHAFSMTDPYVGDVMVTSMETAHRSRSDMDRVRLVLADSDGAYRAVVAVKLGHHGVDVVGLPDGQALLRHFAGDAGADIIGLEWMLPDVSGMDMLARLRHRGVRVPVIFLTIDASARRESQALGRGAIDFVAKSRGLDILAQRVHRIARLVDLVPAAPQEMVLRFGLLQIKPQVCRACWRGVDLNLTMNEFKVVRLLTSRMEEYVSPRDIYDCMHYAGFIGGTGEEGYRTNVRSAIRRIRRKFHALDPGFDAIATLAVEGYQWRDSPPHRSVDRIDRTASWHDQAAAGISDSL</sequence>
<protein>
    <submittedName>
        <fullName evidence="10">Response regulator transcription factor</fullName>
    </submittedName>
</protein>
<evidence type="ECO:0000256" key="2">
    <source>
        <dbReference type="ARBA" id="ARBA00023012"/>
    </source>
</evidence>
<dbReference type="GO" id="GO:0000156">
    <property type="term" value="F:phosphorelay response regulator activity"/>
    <property type="evidence" value="ECO:0007669"/>
    <property type="project" value="TreeGrafter"/>
</dbReference>
<dbReference type="SUPFAM" id="SSF46894">
    <property type="entry name" value="C-terminal effector domain of the bipartite response regulators"/>
    <property type="match status" value="1"/>
</dbReference>
<comment type="caution">
    <text evidence="6">Lacks conserved residue(s) required for the propagation of feature annotation.</text>
</comment>
<keyword evidence="1" id="KW-0597">Phosphoprotein</keyword>
<evidence type="ECO:0000313" key="11">
    <source>
        <dbReference type="Proteomes" id="UP000321638"/>
    </source>
</evidence>
<dbReference type="OrthoDB" id="9802426at2"/>
<dbReference type="Gene3D" id="3.40.50.2300">
    <property type="match status" value="1"/>
</dbReference>
<keyword evidence="4 7" id="KW-0238">DNA-binding</keyword>
<dbReference type="AlphaFoldDB" id="A0A5C8PT19"/>
<dbReference type="EMBL" id="VDUZ01000004">
    <property type="protein sequence ID" value="TXL80375.1"/>
    <property type="molecule type" value="Genomic_DNA"/>
</dbReference>
<dbReference type="SUPFAM" id="SSF52172">
    <property type="entry name" value="CheY-like"/>
    <property type="match status" value="1"/>
</dbReference>
<keyword evidence="5" id="KW-0804">Transcription</keyword>
<evidence type="ECO:0000259" key="9">
    <source>
        <dbReference type="PROSITE" id="PS51755"/>
    </source>
</evidence>
<dbReference type="GO" id="GO:0000976">
    <property type="term" value="F:transcription cis-regulatory region binding"/>
    <property type="evidence" value="ECO:0007669"/>
    <property type="project" value="TreeGrafter"/>
</dbReference>
<evidence type="ECO:0000256" key="1">
    <source>
        <dbReference type="ARBA" id="ARBA00022553"/>
    </source>
</evidence>
<name>A0A5C8PT19_9HYPH</name>
<dbReference type="InterPro" id="IPR011006">
    <property type="entry name" value="CheY-like_superfamily"/>
</dbReference>
<feature type="DNA-binding region" description="OmpR/PhoB-type" evidence="7">
    <location>
        <begin position="176"/>
        <end position="281"/>
    </location>
</feature>
<proteinExistence type="predicted"/>
<gene>
    <name evidence="10" type="ORF">FHP25_04915</name>
</gene>
<evidence type="ECO:0000256" key="3">
    <source>
        <dbReference type="ARBA" id="ARBA00023015"/>
    </source>
</evidence>
<dbReference type="Proteomes" id="UP000321638">
    <property type="component" value="Unassembled WGS sequence"/>
</dbReference>
<keyword evidence="2" id="KW-0902">Two-component regulatory system</keyword>
<dbReference type="Gene3D" id="1.10.10.10">
    <property type="entry name" value="Winged helix-like DNA-binding domain superfamily/Winged helix DNA-binding domain"/>
    <property type="match status" value="1"/>
</dbReference>
<dbReference type="GO" id="GO:0006355">
    <property type="term" value="P:regulation of DNA-templated transcription"/>
    <property type="evidence" value="ECO:0007669"/>
    <property type="project" value="InterPro"/>
</dbReference>
<dbReference type="PROSITE" id="PS50110">
    <property type="entry name" value="RESPONSE_REGULATORY"/>
    <property type="match status" value="1"/>
</dbReference>
<evidence type="ECO:0000313" key="10">
    <source>
        <dbReference type="EMBL" id="TXL80375.1"/>
    </source>
</evidence>
<dbReference type="InterPro" id="IPR001867">
    <property type="entry name" value="OmpR/PhoB-type_DNA-bd"/>
</dbReference>
<dbReference type="InterPro" id="IPR016032">
    <property type="entry name" value="Sig_transdc_resp-reg_C-effctor"/>
</dbReference>
<dbReference type="GO" id="GO:0032993">
    <property type="term" value="C:protein-DNA complex"/>
    <property type="evidence" value="ECO:0007669"/>
    <property type="project" value="TreeGrafter"/>
</dbReference>
<keyword evidence="11" id="KW-1185">Reference proteome</keyword>
<comment type="caution">
    <text evidence="10">The sequence shown here is derived from an EMBL/GenBank/DDBJ whole genome shotgun (WGS) entry which is preliminary data.</text>
</comment>
<dbReference type="GO" id="GO:0005829">
    <property type="term" value="C:cytosol"/>
    <property type="evidence" value="ECO:0007669"/>
    <property type="project" value="TreeGrafter"/>
</dbReference>
<feature type="domain" description="Response regulatory" evidence="8">
    <location>
        <begin position="49"/>
        <end position="164"/>
    </location>
</feature>
<evidence type="ECO:0000256" key="4">
    <source>
        <dbReference type="ARBA" id="ARBA00023125"/>
    </source>
</evidence>
<dbReference type="PROSITE" id="PS51755">
    <property type="entry name" value="OMPR_PHOB"/>
    <property type="match status" value="1"/>
</dbReference>
<dbReference type="InterPro" id="IPR039420">
    <property type="entry name" value="WalR-like"/>
</dbReference>
<evidence type="ECO:0000256" key="5">
    <source>
        <dbReference type="ARBA" id="ARBA00023163"/>
    </source>
</evidence>
<dbReference type="InterPro" id="IPR001789">
    <property type="entry name" value="Sig_transdc_resp-reg_receiver"/>
</dbReference>
<evidence type="ECO:0000256" key="6">
    <source>
        <dbReference type="PROSITE-ProRule" id="PRU00169"/>
    </source>
</evidence>